<dbReference type="EMBL" id="AEPW01000001">
    <property type="protein sequence ID" value="EFU78066.1"/>
    <property type="molecule type" value="Genomic_DNA"/>
</dbReference>
<evidence type="ECO:0000313" key="1">
    <source>
        <dbReference type="EMBL" id="EFU78066.1"/>
    </source>
</evidence>
<dbReference type="Pfam" id="PF10934">
    <property type="entry name" value="Sheath_initiator"/>
    <property type="match status" value="1"/>
</dbReference>
<name>E6LJD2_9FIRM</name>
<dbReference type="AlphaFoldDB" id="E6LJD2"/>
<sequence>MKCFSLDNKGDVTVNKNRIEMVEGSDLIIQKIRQILLTNYGEWWLDKKEGLDQRSIFVKNPNYQLIKDEIRQAVNQIDSSLAVDNIEFVEDSANRHLIINMNINGKELKMEV</sequence>
<dbReference type="InterPro" id="IPR020288">
    <property type="entry name" value="Sheath_initiator"/>
</dbReference>
<reference evidence="1 2" key="1">
    <citation type="submission" date="2010-12" db="EMBL/GenBank/DDBJ databases">
        <authorList>
            <person name="Muzny D."/>
            <person name="Qin X."/>
            <person name="Deng J."/>
            <person name="Jiang H."/>
            <person name="Liu Y."/>
            <person name="Qu J."/>
            <person name="Song X.-Z."/>
            <person name="Zhang L."/>
            <person name="Thornton R."/>
            <person name="Coyle M."/>
            <person name="Francisco L."/>
            <person name="Jackson L."/>
            <person name="Javaid M."/>
            <person name="Korchina V."/>
            <person name="Kovar C."/>
            <person name="Mata R."/>
            <person name="Mathew T."/>
            <person name="Ngo R."/>
            <person name="Nguyen L."/>
            <person name="Nguyen N."/>
            <person name="Okwuonu G."/>
            <person name="Ongeri F."/>
            <person name="Pham C."/>
            <person name="Simmons D."/>
            <person name="Wilczek-Boney K."/>
            <person name="Hale W."/>
            <person name="Jakkamsetti A."/>
            <person name="Pham P."/>
            <person name="Ruth R."/>
            <person name="San Lucas F."/>
            <person name="Warren J."/>
            <person name="Zhang J."/>
            <person name="Zhao Z."/>
            <person name="Zhou C."/>
            <person name="Zhu D."/>
            <person name="Lee S."/>
            <person name="Bess C."/>
            <person name="Blankenburg K."/>
            <person name="Forbes L."/>
            <person name="Fu Q."/>
            <person name="Gubbala S."/>
            <person name="Hirani K."/>
            <person name="Jayaseelan J.C."/>
            <person name="Lara F."/>
            <person name="Munidasa M."/>
            <person name="Palculict T."/>
            <person name="Patil S."/>
            <person name="Pu L.-L."/>
            <person name="Saada N."/>
            <person name="Tang L."/>
            <person name="Weissenberger G."/>
            <person name="Zhu Y."/>
            <person name="Hemphill L."/>
            <person name="Shang Y."/>
            <person name="Youmans B."/>
            <person name="Ayvaz T."/>
            <person name="Ross M."/>
            <person name="Santibanez J."/>
            <person name="Aqrawi P."/>
            <person name="Gross S."/>
            <person name="Joshi V."/>
            <person name="Fowler G."/>
            <person name="Nazareth L."/>
            <person name="Reid J."/>
            <person name="Worley K."/>
            <person name="Petrosino J."/>
            <person name="Highlander S."/>
            <person name="Gibbs R."/>
        </authorList>
    </citation>
    <scope>NUCLEOTIDE SEQUENCE [LARGE SCALE GENOMIC DNA]</scope>
    <source>
        <strain evidence="1 2">DSM 3986</strain>
    </source>
</reference>
<dbReference type="RefSeq" id="WP_008749840.1">
    <property type="nucleotide sequence ID" value="NZ_GL622296.1"/>
</dbReference>
<dbReference type="Gene3D" id="3.10.450.40">
    <property type="match status" value="1"/>
</dbReference>
<protein>
    <recommendedName>
        <fullName evidence="3">Phage protein XkdS</fullName>
    </recommendedName>
</protein>
<evidence type="ECO:0008006" key="3">
    <source>
        <dbReference type="Google" id="ProtNLM"/>
    </source>
</evidence>
<accession>E6LJD2</accession>
<dbReference type="Proteomes" id="UP000003434">
    <property type="component" value="Unassembled WGS sequence"/>
</dbReference>
<evidence type="ECO:0000313" key="2">
    <source>
        <dbReference type="Proteomes" id="UP000003434"/>
    </source>
</evidence>
<dbReference type="HOGENOM" id="CLU_142920_0_0_9"/>
<dbReference type="SUPFAM" id="SSF160719">
    <property type="entry name" value="gpW/gp25-like"/>
    <property type="match status" value="1"/>
</dbReference>
<comment type="caution">
    <text evidence="1">The sequence shown here is derived from an EMBL/GenBank/DDBJ whole genome shotgun (WGS) entry which is preliminary data.</text>
</comment>
<proteinExistence type="predicted"/>
<gene>
    <name evidence="1" type="ORF">HMPREF0381_0067</name>
</gene>
<organism evidence="1 2">
    <name type="scientific">Lachnoanaerobaculum saburreum DSM 3986</name>
    <dbReference type="NCBI Taxonomy" id="887325"/>
    <lineage>
        <taxon>Bacteria</taxon>
        <taxon>Bacillati</taxon>
        <taxon>Bacillota</taxon>
        <taxon>Clostridia</taxon>
        <taxon>Lachnospirales</taxon>
        <taxon>Lachnospiraceae</taxon>
        <taxon>Lachnoanaerobaculum</taxon>
    </lineage>
</organism>